<dbReference type="OrthoDB" id="3263820at2759"/>
<dbReference type="OMA" id="KTRINTY"/>
<dbReference type="EnsemblMetazoa" id="Aqu2.1.25990_001">
    <property type="protein sequence ID" value="Aqu2.1.25990_001"/>
    <property type="gene ID" value="Aqu2.1.25990"/>
</dbReference>
<sequence length="543" mass="61637">MDNLIVAALWFGPNKPNMKTLLQPIVENIASISNNGIRIPGSAVCIRAKLVMAVFDLPARAAATNTKQFNGEYGCTYCLDKGRIVNRAHIYPPDDNHKLRESKQMKEWAVKAEMLNVSVYGIKGTSVLSDVLEIPVCIPIDYMHSLFEGVFKQLMKLWFGSSYHSEPYSLRRHIKTIDKLVSKVKPPNEIQRLPHSINNLSFFKASEYRAWVLYYAFPIVSVFLPTEYSQHLVLLISAIHILLSDHIKKSNLQIAHKMLSTFYREAGNIYSSNIYTAYMHSLEHMAGIVDIWGPMWAYSLFGFENLNGYLSCTFHGTRKILLRMSFNIQLTQSLPVKLHQLSQFESSETKAYIENLLSTKSNTMHIVEDDCYIIGKTSLQSLTSDEMQLITQNGFSLSSHEVQCFDRILKSGLVYCSNKYLRSKTRINTYCSFILPSGGTGYGEIRKFFSLQQAQPTLSIIRILHQKDETSPICALSPSLTQSINDIQCLDKLKNQIVHVVSTQELVVVPLKNITNKCVKIKVPIVGQKAMYVIPFPNKFEVH</sequence>
<protein>
    <submittedName>
        <fullName evidence="1">Uncharacterized protein</fullName>
    </submittedName>
</protein>
<name>A0A1X7UEC1_AMPQE</name>
<dbReference type="PANTHER" id="PTHR46579:SF1">
    <property type="entry name" value="F5_8 TYPE C DOMAIN-CONTAINING PROTEIN"/>
    <property type="match status" value="1"/>
</dbReference>
<dbReference type="PANTHER" id="PTHR46579">
    <property type="entry name" value="F5/8 TYPE C DOMAIN-CONTAINING PROTEIN-RELATED"/>
    <property type="match status" value="1"/>
</dbReference>
<dbReference type="eggNOG" id="ENOG502QTQS">
    <property type="taxonomic scope" value="Eukaryota"/>
</dbReference>
<organism evidence="1">
    <name type="scientific">Amphimedon queenslandica</name>
    <name type="common">Sponge</name>
    <dbReference type="NCBI Taxonomy" id="400682"/>
    <lineage>
        <taxon>Eukaryota</taxon>
        <taxon>Metazoa</taxon>
        <taxon>Porifera</taxon>
        <taxon>Demospongiae</taxon>
        <taxon>Heteroscleromorpha</taxon>
        <taxon>Haplosclerida</taxon>
        <taxon>Niphatidae</taxon>
        <taxon>Amphimedon</taxon>
    </lineage>
</organism>
<reference evidence="1" key="1">
    <citation type="submission" date="2017-05" db="UniProtKB">
        <authorList>
            <consortium name="EnsemblMetazoa"/>
        </authorList>
    </citation>
    <scope>IDENTIFICATION</scope>
</reference>
<dbReference type="InParanoid" id="A0A1X7UEC1"/>
<dbReference type="AlphaFoldDB" id="A0A1X7UEC1"/>
<evidence type="ECO:0000313" key="1">
    <source>
        <dbReference type="EnsemblMetazoa" id="Aqu2.1.25990_001"/>
    </source>
</evidence>
<accession>A0A1X7UEC1</accession>
<proteinExistence type="predicted"/>